<dbReference type="GO" id="GO:0005524">
    <property type="term" value="F:ATP binding"/>
    <property type="evidence" value="ECO:0007669"/>
    <property type="project" value="UniProtKB-KW"/>
</dbReference>
<dbReference type="PIRSF" id="PIRSF001589">
    <property type="entry name" value="Asn_synthetase_glu-h"/>
    <property type="match status" value="1"/>
</dbReference>
<reference evidence="12 13" key="1">
    <citation type="submission" date="2019-08" db="EMBL/GenBank/DDBJ databases">
        <title>Bradyrhizobium hipponensis sp. nov., a rhizobium isolated from a Lupinus angustifolius root nodule in Tunisia.</title>
        <authorList>
            <person name="Off K."/>
            <person name="Rejili M."/>
            <person name="Mars M."/>
            <person name="Brachmann A."/>
            <person name="Marin M."/>
        </authorList>
    </citation>
    <scope>NUCLEOTIDE SEQUENCE [LARGE SCALE GENOMIC DNA]</scope>
    <source>
        <strain evidence="13">aSej3</strain>
    </source>
</reference>
<keyword evidence="8" id="KW-0061">Asparagine biosynthesis</keyword>
<organism evidence="12 13">
    <name type="scientific">Bradyrhizobium hipponense</name>
    <dbReference type="NCBI Taxonomy" id="2605638"/>
    <lineage>
        <taxon>Bacteria</taxon>
        <taxon>Pseudomonadati</taxon>
        <taxon>Pseudomonadota</taxon>
        <taxon>Alphaproteobacteria</taxon>
        <taxon>Hyphomicrobiales</taxon>
        <taxon>Nitrobacteraceae</taxon>
        <taxon>Bradyrhizobium</taxon>
    </lineage>
</organism>
<dbReference type="GO" id="GO:0006529">
    <property type="term" value="P:asparagine biosynthetic process"/>
    <property type="evidence" value="ECO:0007669"/>
    <property type="project" value="UniProtKB-KW"/>
</dbReference>
<dbReference type="SUPFAM" id="SSF52402">
    <property type="entry name" value="Adenine nucleotide alpha hydrolases-like"/>
    <property type="match status" value="1"/>
</dbReference>
<dbReference type="CDD" id="cd01991">
    <property type="entry name" value="Asn_synthase_B_C"/>
    <property type="match status" value="1"/>
</dbReference>
<dbReference type="NCBIfam" id="TIGR01536">
    <property type="entry name" value="asn_synth_AEB"/>
    <property type="match status" value="1"/>
</dbReference>
<proteinExistence type="inferred from homology"/>
<dbReference type="GO" id="GO:0004066">
    <property type="term" value="F:asparagine synthase (glutamine-hydrolyzing) activity"/>
    <property type="evidence" value="ECO:0007669"/>
    <property type="project" value="UniProtKB-EC"/>
</dbReference>
<keyword evidence="6 8" id="KW-0315">Glutamine amidotransferase</keyword>
<dbReference type="InterPro" id="IPR001962">
    <property type="entry name" value="Asn_synthase"/>
</dbReference>
<dbReference type="Gene3D" id="3.40.50.620">
    <property type="entry name" value="HUPs"/>
    <property type="match status" value="1"/>
</dbReference>
<evidence type="ECO:0000256" key="2">
    <source>
        <dbReference type="ARBA" id="ARBA00005752"/>
    </source>
</evidence>
<dbReference type="EMBL" id="VSTH01000001">
    <property type="protein sequence ID" value="TYO68518.1"/>
    <property type="molecule type" value="Genomic_DNA"/>
</dbReference>
<evidence type="ECO:0000256" key="1">
    <source>
        <dbReference type="ARBA" id="ARBA00005187"/>
    </source>
</evidence>
<dbReference type="CDD" id="cd00712">
    <property type="entry name" value="AsnB"/>
    <property type="match status" value="1"/>
</dbReference>
<dbReference type="Pfam" id="PF00733">
    <property type="entry name" value="Asn_synthase"/>
    <property type="match status" value="1"/>
</dbReference>
<dbReference type="InterPro" id="IPR033738">
    <property type="entry name" value="AsnB_N"/>
</dbReference>
<dbReference type="Proteomes" id="UP000324797">
    <property type="component" value="Unassembled WGS sequence"/>
</dbReference>
<evidence type="ECO:0000259" key="11">
    <source>
        <dbReference type="PROSITE" id="PS51278"/>
    </source>
</evidence>
<dbReference type="PROSITE" id="PS51278">
    <property type="entry name" value="GATASE_TYPE_2"/>
    <property type="match status" value="1"/>
</dbReference>
<dbReference type="EC" id="6.3.5.4" evidence="3"/>
<evidence type="ECO:0000256" key="6">
    <source>
        <dbReference type="ARBA" id="ARBA00022962"/>
    </source>
</evidence>
<evidence type="ECO:0000256" key="7">
    <source>
        <dbReference type="ARBA" id="ARBA00048741"/>
    </source>
</evidence>
<feature type="active site" description="For GATase activity" evidence="8">
    <location>
        <position position="16"/>
    </location>
</feature>
<dbReference type="InterPro" id="IPR017932">
    <property type="entry name" value="GATase_2_dom"/>
</dbReference>
<dbReference type="PANTHER" id="PTHR43284">
    <property type="entry name" value="ASPARAGINE SYNTHETASE (GLUTAMINE-HYDROLYZING)"/>
    <property type="match status" value="1"/>
</dbReference>
<evidence type="ECO:0000256" key="3">
    <source>
        <dbReference type="ARBA" id="ARBA00012737"/>
    </source>
</evidence>
<evidence type="ECO:0000313" key="13">
    <source>
        <dbReference type="Proteomes" id="UP000324797"/>
    </source>
</evidence>
<evidence type="ECO:0000256" key="4">
    <source>
        <dbReference type="ARBA" id="ARBA00022741"/>
    </source>
</evidence>
<comment type="caution">
    <text evidence="12">The sequence shown here is derived from an EMBL/GenBank/DDBJ whole genome shotgun (WGS) entry which is preliminary data.</text>
</comment>
<feature type="site" description="Important for beta-aspartyl-AMP intermediate formation" evidence="10">
    <location>
        <position position="376"/>
    </location>
</feature>
<accession>A0A5S4YY36</accession>
<gene>
    <name evidence="12" type="primary">asnB</name>
    <name evidence="12" type="ORF">FXV83_00045</name>
</gene>
<feature type="binding site" evidence="9">
    <location>
        <position position="115"/>
    </location>
    <ligand>
        <name>L-glutamine</name>
        <dbReference type="ChEBI" id="CHEBI:58359"/>
    </ligand>
</feature>
<comment type="similarity">
    <text evidence="2">Belongs to the asparagine synthetase family.</text>
</comment>
<dbReference type="InterPro" id="IPR014729">
    <property type="entry name" value="Rossmann-like_a/b/a_fold"/>
</dbReference>
<keyword evidence="8" id="KW-0028">Amino-acid biosynthesis</keyword>
<keyword evidence="5 9" id="KW-0067">ATP-binding</keyword>
<evidence type="ECO:0000313" key="12">
    <source>
        <dbReference type="EMBL" id="TYO68518.1"/>
    </source>
</evidence>
<comment type="catalytic activity">
    <reaction evidence="7">
        <text>L-aspartate + L-glutamine + ATP + H2O = L-asparagine + L-glutamate + AMP + diphosphate + H(+)</text>
        <dbReference type="Rhea" id="RHEA:12228"/>
        <dbReference type="ChEBI" id="CHEBI:15377"/>
        <dbReference type="ChEBI" id="CHEBI:15378"/>
        <dbReference type="ChEBI" id="CHEBI:29985"/>
        <dbReference type="ChEBI" id="CHEBI:29991"/>
        <dbReference type="ChEBI" id="CHEBI:30616"/>
        <dbReference type="ChEBI" id="CHEBI:33019"/>
        <dbReference type="ChEBI" id="CHEBI:58048"/>
        <dbReference type="ChEBI" id="CHEBI:58359"/>
        <dbReference type="ChEBI" id="CHEBI:456215"/>
        <dbReference type="EC" id="6.3.5.4"/>
    </reaction>
</comment>
<dbReference type="AlphaFoldDB" id="A0A5S4YY36"/>
<dbReference type="PANTHER" id="PTHR43284:SF1">
    <property type="entry name" value="ASPARAGINE SYNTHETASE"/>
    <property type="match status" value="1"/>
</dbReference>
<feature type="binding site" evidence="9">
    <location>
        <position position="275"/>
    </location>
    <ligand>
        <name>ATP</name>
        <dbReference type="ChEBI" id="CHEBI:30616"/>
    </ligand>
</feature>
<evidence type="ECO:0000256" key="5">
    <source>
        <dbReference type="ARBA" id="ARBA00022840"/>
    </source>
</evidence>
<dbReference type="InterPro" id="IPR051786">
    <property type="entry name" value="ASN_synthetase/amidase"/>
</dbReference>
<keyword evidence="13" id="KW-1185">Reference proteome</keyword>
<sequence length="642" mass="71018">MLRAAASGRKRSIEMCGIAGIVNFDGEPIARQSIVQMTETLAHRGPDSSGIWVEDHVGLGHRRLAIRDLSPAGAQPMIDPHAKIAVSYNGELYNDVELRRALGHTAGARFHTSCDTEVIAPSYRLWGKNAFLKFEGMYAIALWDQVNERLILARDPIGIKPLYFSFVGRSLRFASEIKALLALKDQPRQLSPQSLHRFFAQGYPGPARSLIDGIEPLPPGSTLVADRNGWRVEHFWQPKRHTKIVSFEEALSRFDQLWPEVVDDQLISDVPVALLLSGGIDSALIATALPGRSDLSAYTASFGEAAFDESGLAAVTARHTNLRQRFVSIDTGEDIEIRFLDVVAKVDGQLADSSALAFYSLCQKAGREVRVLLTGDGADEFFAGYETYRATRLATAVGPLFPNFAMRHLSDALFAKAAASQAKVGAAEKFARLLAGMANGGARPHPQWRRYLFPEQIHTLYGTGMKDIDREADALDEYAAALGTEGSAADRALEADQRYYLPGDMLMKTDSMSMAHGVEVRVPFLDRRIMEFANGLDVAVISPLRGPDKRILRAYLERHGLPKDLTQGTKKGFNIPVASYLRHGLRSLGERLLDREADCLAPFLQPDAVRRLWREHVDGNSRYSYTLWTLLTLATWRTTANV</sequence>
<protein>
    <recommendedName>
        <fullName evidence="3">asparagine synthase (glutamine-hydrolyzing)</fullName>
        <ecNumber evidence="3">6.3.5.4</ecNumber>
    </recommendedName>
</protein>
<feature type="domain" description="Glutamine amidotransferase type-2" evidence="11">
    <location>
        <begin position="16"/>
        <end position="228"/>
    </location>
</feature>
<name>A0A5S4YY36_9BRAD</name>
<evidence type="ECO:0000256" key="10">
    <source>
        <dbReference type="PIRSR" id="PIRSR001589-3"/>
    </source>
</evidence>
<dbReference type="SUPFAM" id="SSF56235">
    <property type="entry name" value="N-terminal nucleophile aminohydrolases (Ntn hydrolases)"/>
    <property type="match status" value="1"/>
</dbReference>
<dbReference type="Pfam" id="PF13537">
    <property type="entry name" value="GATase_7"/>
    <property type="match status" value="1"/>
</dbReference>
<keyword evidence="12" id="KW-0436">Ligase</keyword>
<dbReference type="InterPro" id="IPR006426">
    <property type="entry name" value="Asn_synth_AEB"/>
</dbReference>
<dbReference type="InterPro" id="IPR029055">
    <property type="entry name" value="Ntn_hydrolases_N"/>
</dbReference>
<keyword evidence="4 9" id="KW-0547">Nucleotide-binding</keyword>
<dbReference type="GO" id="GO:0005829">
    <property type="term" value="C:cytosol"/>
    <property type="evidence" value="ECO:0007669"/>
    <property type="project" value="TreeGrafter"/>
</dbReference>
<comment type="pathway">
    <text evidence="1">Amino-acid biosynthesis; L-asparagine biosynthesis; L-asparagine from L-aspartate (L-Gln route): step 1/1.</text>
</comment>
<evidence type="ECO:0000256" key="9">
    <source>
        <dbReference type="PIRSR" id="PIRSR001589-2"/>
    </source>
</evidence>
<dbReference type="Gene3D" id="3.60.20.10">
    <property type="entry name" value="Glutamine Phosphoribosylpyrophosphate, subunit 1, domain 1"/>
    <property type="match status" value="1"/>
</dbReference>
<evidence type="ECO:0000256" key="8">
    <source>
        <dbReference type="PIRSR" id="PIRSR001589-1"/>
    </source>
</evidence>